<reference evidence="2" key="1">
    <citation type="journal article" date="2019" name="Int. J. Syst. Evol. Microbiol.">
        <title>The Global Catalogue of Microorganisms (GCM) 10K type strain sequencing project: providing services to taxonomists for standard genome sequencing and annotation.</title>
        <authorList>
            <consortium name="The Broad Institute Genomics Platform"/>
            <consortium name="The Broad Institute Genome Sequencing Center for Infectious Disease"/>
            <person name="Wu L."/>
            <person name="Ma J."/>
        </authorList>
    </citation>
    <scope>NUCLEOTIDE SEQUENCE [LARGE SCALE GENOMIC DNA]</scope>
    <source>
        <strain evidence="2">ICMP 19430</strain>
    </source>
</reference>
<name>A0ABW2RZ06_9NOCA</name>
<organism evidence="1 2">
    <name type="scientific">Rhodococcus daqingensis</name>
    <dbReference type="NCBI Taxonomy" id="2479363"/>
    <lineage>
        <taxon>Bacteria</taxon>
        <taxon>Bacillati</taxon>
        <taxon>Actinomycetota</taxon>
        <taxon>Actinomycetes</taxon>
        <taxon>Mycobacteriales</taxon>
        <taxon>Nocardiaceae</taxon>
        <taxon>Rhodococcus</taxon>
    </lineage>
</organism>
<dbReference type="EMBL" id="JBHTCS010000017">
    <property type="protein sequence ID" value="MFC7449101.1"/>
    <property type="molecule type" value="Genomic_DNA"/>
</dbReference>
<evidence type="ECO:0000313" key="2">
    <source>
        <dbReference type="Proteomes" id="UP001596484"/>
    </source>
</evidence>
<gene>
    <name evidence="1" type="ORF">ACFQS9_14485</name>
</gene>
<protein>
    <submittedName>
        <fullName evidence="1">Uncharacterized protein</fullName>
    </submittedName>
</protein>
<dbReference type="Proteomes" id="UP001596484">
    <property type="component" value="Unassembled WGS sequence"/>
</dbReference>
<accession>A0ABW2RZ06</accession>
<keyword evidence="2" id="KW-1185">Reference proteome</keyword>
<evidence type="ECO:0000313" key="1">
    <source>
        <dbReference type="EMBL" id="MFC7449101.1"/>
    </source>
</evidence>
<proteinExistence type="predicted"/>
<dbReference type="RefSeq" id="WP_378405801.1">
    <property type="nucleotide sequence ID" value="NZ_JBHTCS010000017.1"/>
</dbReference>
<comment type="caution">
    <text evidence="1">The sequence shown here is derived from an EMBL/GenBank/DDBJ whole genome shotgun (WGS) entry which is preliminary data.</text>
</comment>
<sequence>MGQDRMPLRGFGTVNFELMLLRRMHDHQPTLVGAALKNLGKSAADLRAAHAQWQRGLRGGFPGGASRYRLALGKPAVVSSRRVPAIGELAVEAWPMPLWPGLQFQVTFGPGGDVVDERLARMSDQAAPAITSAADLRPWQLVIDDLESTCSPVRYRMSAGSVASHAAAAFATPDGTACEAQFSWGLLQSAAAVDDGNHQTD</sequence>